<accession>A0A2T5GTZ1</accession>
<name>A0A2T5GTZ1_9SPHN</name>
<dbReference type="EMBL" id="QAOG01000001">
    <property type="protein sequence ID" value="PTQ62793.1"/>
    <property type="molecule type" value="Genomic_DNA"/>
</dbReference>
<dbReference type="AlphaFoldDB" id="A0A2T5GTZ1"/>
<proteinExistence type="predicted"/>
<sequence length="118" mass="12266">MTTYDFDQKQIHSVLDAASEHAKEANLTGLSPTTDVSGGGAMMFAGGCISVTVKNHRICLNLPLGFGSFCFPIPSIFPDGTAAKACIDICTTWGIPTGVKVSVSVAGHVVVSKSFGRC</sequence>
<evidence type="ECO:0000313" key="1">
    <source>
        <dbReference type="EMBL" id="PTQ62793.1"/>
    </source>
</evidence>
<keyword evidence="2" id="KW-1185">Reference proteome</keyword>
<dbReference type="Proteomes" id="UP000244189">
    <property type="component" value="Unassembled WGS sequence"/>
</dbReference>
<gene>
    <name evidence="1" type="ORF">C8J26_1077</name>
</gene>
<protein>
    <submittedName>
        <fullName evidence="1">Uncharacterized protein</fullName>
    </submittedName>
</protein>
<evidence type="ECO:0000313" key="2">
    <source>
        <dbReference type="Proteomes" id="UP000244189"/>
    </source>
</evidence>
<organism evidence="1 2">
    <name type="scientific">Sphingomonas aurantiaca</name>
    <dbReference type="NCBI Taxonomy" id="185949"/>
    <lineage>
        <taxon>Bacteria</taxon>
        <taxon>Pseudomonadati</taxon>
        <taxon>Pseudomonadota</taxon>
        <taxon>Alphaproteobacteria</taxon>
        <taxon>Sphingomonadales</taxon>
        <taxon>Sphingomonadaceae</taxon>
        <taxon>Sphingomonas</taxon>
    </lineage>
</organism>
<reference evidence="1 2" key="1">
    <citation type="submission" date="2018-04" db="EMBL/GenBank/DDBJ databases">
        <title>Genomic Encyclopedia of Type Strains, Phase III (KMG-III): the genomes of soil and plant-associated and newly described type strains.</title>
        <authorList>
            <person name="Whitman W."/>
        </authorList>
    </citation>
    <scope>NUCLEOTIDE SEQUENCE [LARGE SCALE GENOMIC DNA]</scope>
    <source>
        <strain evidence="1 2">MA101b</strain>
    </source>
</reference>
<dbReference type="RefSeq" id="WP_146168767.1">
    <property type="nucleotide sequence ID" value="NZ_QAOG01000001.1"/>
</dbReference>
<comment type="caution">
    <text evidence="1">The sequence shown here is derived from an EMBL/GenBank/DDBJ whole genome shotgun (WGS) entry which is preliminary data.</text>
</comment>